<evidence type="ECO:0000313" key="2">
    <source>
        <dbReference type="Proteomes" id="UP001208570"/>
    </source>
</evidence>
<name>A0AAD9JIY2_9ANNE</name>
<dbReference type="Proteomes" id="UP001208570">
    <property type="component" value="Unassembled WGS sequence"/>
</dbReference>
<proteinExistence type="predicted"/>
<comment type="caution">
    <text evidence="1">The sequence shown here is derived from an EMBL/GenBank/DDBJ whole genome shotgun (WGS) entry which is preliminary data.</text>
</comment>
<organism evidence="1 2">
    <name type="scientific">Paralvinella palmiformis</name>
    <dbReference type="NCBI Taxonomy" id="53620"/>
    <lineage>
        <taxon>Eukaryota</taxon>
        <taxon>Metazoa</taxon>
        <taxon>Spiralia</taxon>
        <taxon>Lophotrochozoa</taxon>
        <taxon>Annelida</taxon>
        <taxon>Polychaeta</taxon>
        <taxon>Sedentaria</taxon>
        <taxon>Canalipalpata</taxon>
        <taxon>Terebellida</taxon>
        <taxon>Terebelliformia</taxon>
        <taxon>Alvinellidae</taxon>
        <taxon>Paralvinella</taxon>
    </lineage>
</organism>
<gene>
    <name evidence="1" type="ORF">LSH36_282g01054</name>
</gene>
<dbReference type="EMBL" id="JAODUP010000282">
    <property type="protein sequence ID" value="KAK2153869.1"/>
    <property type="molecule type" value="Genomic_DNA"/>
</dbReference>
<sequence>MSPDHYDVVYISKVRRYPVNGRYRRQGVFNGYDAFKHEALQRYLYHVGYYWLIGDIHNNQFSSTYLRVRDVTRDPDNIRNAWEEKGRNRRWQRNDYLEVDCSGFSTWYENRPIYQKIGTTPEQLMREAVYDIMLEGQSTRYVAQLLGIKRTSLLRYVDKPKPGVIERLSPNYEVRRILS</sequence>
<dbReference type="AlphaFoldDB" id="A0AAD9JIY2"/>
<accession>A0AAD9JIY2</accession>
<evidence type="ECO:0000313" key="1">
    <source>
        <dbReference type="EMBL" id="KAK2153869.1"/>
    </source>
</evidence>
<protein>
    <submittedName>
        <fullName evidence="1">Uncharacterized protein</fullName>
    </submittedName>
</protein>
<reference evidence="1" key="1">
    <citation type="journal article" date="2023" name="Mol. Biol. Evol.">
        <title>Third-Generation Sequencing Reveals the Adaptive Role of the Epigenome in Three Deep-Sea Polychaetes.</title>
        <authorList>
            <person name="Perez M."/>
            <person name="Aroh O."/>
            <person name="Sun Y."/>
            <person name="Lan Y."/>
            <person name="Juniper S.K."/>
            <person name="Young C.R."/>
            <person name="Angers B."/>
            <person name="Qian P.Y."/>
        </authorList>
    </citation>
    <scope>NUCLEOTIDE SEQUENCE</scope>
    <source>
        <strain evidence="1">P08H-3</strain>
    </source>
</reference>
<keyword evidence="2" id="KW-1185">Reference proteome</keyword>